<dbReference type="EMBL" id="QWGR01000003">
    <property type="protein sequence ID" value="RIJ49225.1"/>
    <property type="molecule type" value="Genomic_DNA"/>
</dbReference>
<protein>
    <submittedName>
        <fullName evidence="4">O-methyltransferase</fullName>
    </submittedName>
</protein>
<dbReference type="Gene3D" id="3.40.50.150">
    <property type="entry name" value="Vaccinia Virus protein VP39"/>
    <property type="match status" value="1"/>
</dbReference>
<gene>
    <name evidence="4" type="ORF">D1614_06635</name>
</gene>
<dbReference type="GO" id="GO:0032259">
    <property type="term" value="P:methylation"/>
    <property type="evidence" value="ECO:0007669"/>
    <property type="project" value="UniProtKB-KW"/>
</dbReference>
<accession>A0A399T2Z6</accession>
<keyword evidence="3" id="KW-0949">S-adenosyl-L-methionine</keyword>
<dbReference type="GO" id="GO:0008757">
    <property type="term" value="F:S-adenosylmethionine-dependent methyltransferase activity"/>
    <property type="evidence" value="ECO:0007669"/>
    <property type="project" value="TreeGrafter"/>
</dbReference>
<evidence type="ECO:0000256" key="3">
    <source>
        <dbReference type="ARBA" id="ARBA00022691"/>
    </source>
</evidence>
<reference evidence="4 5" key="1">
    <citation type="submission" date="2018-08" db="EMBL/GenBank/DDBJ databases">
        <title>Pallidiluteibacterium maritimus gen. nov., sp. nov., isolated from coastal sediment.</title>
        <authorList>
            <person name="Zhou L.Y."/>
        </authorList>
    </citation>
    <scope>NUCLEOTIDE SEQUENCE [LARGE SCALE GENOMIC DNA]</scope>
    <source>
        <strain evidence="4 5">XSD2</strain>
    </source>
</reference>
<dbReference type="CDD" id="cd02440">
    <property type="entry name" value="AdoMet_MTases"/>
    <property type="match status" value="1"/>
</dbReference>
<comment type="caution">
    <text evidence="4">The sequence shown here is derived from an EMBL/GenBank/DDBJ whole genome shotgun (WGS) entry which is preliminary data.</text>
</comment>
<dbReference type="OrthoDB" id="9799672at2"/>
<proteinExistence type="predicted"/>
<sequence length="212" mass="24181">MNRRKDIDQYILDHIDEEDDVLKELDRETHLKVLGARMLSGHLQGQLLAMISRMIRPKFILELGTFTGYSAICLSKGLQAEGKIVTIEIDDELESLAAKYFKKAGIQEQVEQRIGSALEIIPTLNEKFDLVFIDADKREYVEYYNLLIDGLESGAFIIADNTLWSGKVLDKPRADDFQTHGILAFNTLVKNDNRVEKVLLPLRDGMTLIRKK</sequence>
<keyword evidence="2 4" id="KW-0808">Transferase</keyword>
<keyword evidence="1 4" id="KW-0489">Methyltransferase</keyword>
<evidence type="ECO:0000313" key="4">
    <source>
        <dbReference type="EMBL" id="RIJ49225.1"/>
    </source>
</evidence>
<dbReference type="PROSITE" id="PS51682">
    <property type="entry name" value="SAM_OMT_I"/>
    <property type="match status" value="1"/>
</dbReference>
<evidence type="ECO:0000256" key="1">
    <source>
        <dbReference type="ARBA" id="ARBA00022603"/>
    </source>
</evidence>
<dbReference type="PANTHER" id="PTHR10509:SF14">
    <property type="entry name" value="CAFFEOYL-COA O-METHYLTRANSFERASE 3-RELATED"/>
    <property type="match status" value="1"/>
</dbReference>
<dbReference type="SUPFAM" id="SSF53335">
    <property type="entry name" value="S-adenosyl-L-methionine-dependent methyltransferases"/>
    <property type="match status" value="1"/>
</dbReference>
<evidence type="ECO:0000256" key="2">
    <source>
        <dbReference type="ARBA" id="ARBA00022679"/>
    </source>
</evidence>
<name>A0A399T2Z6_9BACT</name>
<dbReference type="InterPro" id="IPR050362">
    <property type="entry name" value="Cation-dep_OMT"/>
</dbReference>
<organism evidence="4 5">
    <name type="scientific">Maribellus luteus</name>
    <dbReference type="NCBI Taxonomy" id="2305463"/>
    <lineage>
        <taxon>Bacteria</taxon>
        <taxon>Pseudomonadati</taxon>
        <taxon>Bacteroidota</taxon>
        <taxon>Bacteroidia</taxon>
        <taxon>Marinilabiliales</taxon>
        <taxon>Prolixibacteraceae</taxon>
        <taxon>Maribellus</taxon>
    </lineage>
</organism>
<dbReference type="GO" id="GO:0008171">
    <property type="term" value="F:O-methyltransferase activity"/>
    <property type="evidence" value="ECO:0007669"/>
    <property type="project" value="InterPro"/>
</dbReference>
<dbReference type="RefSeq" id="WP_119437111.1">
    <property type="nucleotide sequence ID" value="NZ_QWGR01000003.1"/>
</dbReference>
<dbReference type="PANTHER" id="PTHR10509">
    <property type="entry name" value="O-METHYLTRANSFERASE-RELATED"/>
    <property type="match status" value="1"/>
</dbReference>
<evidence type="ECO:0000313" key="5">
    <source>
        <dbReference type="Proteomes" id="UP000265926"/>
    </source>
</evidence>
<keyword evidence="5" id="KW-1185">Reference proteome</keyword>
<dbReference type="AlphaFoldDB" id="A0A399T2Z6"/>
<dbReference type="InterPro" id="IPR002935">
    <property type="entry name" value="SAM_O-MeTrfase"/>
</dbReference>
<dbReference type="InterPro" id="IPR029063">
    <property type="entry name" value="SAM-dependent_MTases_sf"/>
</dbReference>
<dbReference type="Pfam" id="PF01596">
    <property type="entry name" value="Methyltransf_3"/>
    <property type="match status" value="1"/>
</dbReference>
<dbReference type="Proteomes" id="UP000265926">
    <property type="component" value="Unassembled WGS sequence"/>
</dbReference>